<gene>
    <name evidence="1" type="ORF">HPB47_000465</name>
</gene>
<sequence length="1330" mass="150655">MESPGTACTSMGKMKAISSNQKRAILNGVRINVKNAFHHRHPPWGRCSCRHGPDCRVIPALDAYNQRILDDSAYGAVSKTDRLCRHDLEESHMRQGLLYDESTCEGERPVHCRTHAGHAAEGSVSNDEETVESIENLEDLKGHTVQEWVTQLGPKTEIYNRFKNFLRTYVDEQGHNLYKEKIQQMCEGNGHSLEVSYTTLATAEQMVAYFLPEAPSEVLVILDEAAKDIVLGMFPQYERITGEIRVCITDLPLIEKICSLSRLDPNQSVRTTGVTTNVTGTLLLLFLIKYVCVKCGHVLGPFVELRNWGFEPGPCPECRSVGPFAVKREQCRPRCCQVDAALAPLRPSFLAMDDDEYGSECFPRSEYKTRFSETSAFEMSDPEYWGLQNSVQQHRGDATVRYVDLSYCAACGPESISLRDVLNRISKNDVVVLDYTSTNTEKISTAVSMFIKKVEVVILPDEVVDPVTSSPGRDLPPFEDESELLGGAGNEEDDVRHEEEEEDGEELFGDNLEDDYRVIPALDTYDRRILDDSEYSAMSETERRAVEDQLRQRDREEGHESSSEGERPIRRRRLAERAAEGAMSDDEEASYFMVESIENLEDLKGHTVREWVTQLGPKTEIYNRFKNFLRTYVDERGHNLYKEKIRQMCEENKHSLEVNYNTLAAAEQVLAYFLPEAPSEMLVILDEAAKDIVLGMFPQYERITREIHVRITDLPLIEEIRSLRQLHLNQLVRTAGVVTSTTGVLPQLSLVKYDCGKCNYVLGPFVQSQNQELRPGSCPECQSLGPFTVNMEQTVYQNYQRISIQESPGKVSAGRLPRSKDAILLGDLCDSCKPGDEIELTGVYTNNYDGSLNTVNGFPVFATVVMANHVVKKDDQMATRHMTDDDTRRILALAKDDKIADRIIASIGPSIFGHENIKRAIALSLFGGEQKNPGQKHRVRGDINLLICGDPGTAKSQFLKYVQQVAPRAVFATGQGASAVGLTAYVQRSPVTKEWTLEAGALVLADKGVCLIDEFDKMNDADRTSIHEAMEQQSISISKAGIVTSLQARCAVIAAANPIGGRYDPSMTFSENVDLTEPILSRFDVLCVVRDTVDPIQDERLARFVVESHMRHHPNANSAEDNEDSMEEDSQRELEEGPEKIPQELLRKYILYAREKVHPKLHQVDQDKIARMYSELRRESMATGSVPITVRHIESMIRLAEAHARLHLRQHVLEEDVNMAIRVMLESFISTQKYSVMRTMEKTFQRYLSYKRDNNELLLFVLKQLVQEQINFTRSRYGTEPEVVEVSERDLQEKANQLNIRNLRTFFESDMFRSHHFRHDATRHLVVLAF</sequence>
<accession>A0AC60PRN7</accession>
<name>A0AC60PRN7_IXOPE</name>
<organism evidence="1 2">
    <name type="scientific">Ixodes persulcatus</name>
    <name type="common">Taiga tick</name>
    <dbReference type="NCBI Taxonomy" id="34615"/>
    <lineage>
        <taxon>Eukaryota</taxon>
        <taxon>Metazoa</taxon>
        <taxon>Ecdysozoa</taxon>
        <taxon>Arthropoda</taxon>
        <taxon>Chelicerata</taxon>
        <taxon>Arachnida</taxon>
        <taxon>Acari</taxon>
        <taxon>Parasitiformes</taxon>
        <taxon>Ixodida</taxon>
        <taxon>Ixodoidea</taxon>
        <taxon>Ixodidae</taxon>
        <taxon>Ixodinae</taxon>
        <taxon>Ixodes</taxon>
    </lineage>
</organism>
<proteinExistence type="predicted"/>
<dbReference type="EMBL" id="JABSTQ010010058">
    <property type="protein sequence ID" value="KAG0423773.1"/>
    <property type="molecule type" value="Genomic_DNA"/>
</dbReference>
<protein>
    <submittedName>
        <fullName evidence="1">Uncharacterized protein</fullName>
    </submittedName>
</protein>
<dbReference type="Proteomes" id="UP000805193">
    <property type="component" value="Unassembled WGS sequence"/>
</dbReference>
<keyword evidence="2" id="KW-1185">Reference proteome</keyword>
<evidence type="ECO:0000313" key="2">
    <source>
        <dbReference type="Proteomes" id="UP000805193"/>
    </source>
</evidence>
<reference evidence="1 2" key="1">
    <citation type="journal article" date="2020" name="Cell">
        <title>Large-Scale Comparative Analyses of Tick Genomes Elucidate Their Genetic Diversity and Vector Capacities.</title>
        <authorList>
            <consortium name="Tick Genome and Microbiome Consortium (TIGMIC)"/>
            <person name="Jia N."/>
            <person name="Wang J."/>
            <person name="Shi W."/>
            <person name="Du L."/>
            <person name="Sun Y."/>
            <person name="Zhan W."/>
            <person name="Jiang J.F."/>
            <person name="Wang Q."/>
            <person name="Zhang B."/>
            <person name="Ji P."/>
            <person name="Bell-Sakyi L."/>
            <person name="Cui X.M."/>
            <person name="Yuan T.T."/>
            <person name="Jiang B.G."/>
            <person name="Yang W.F."/>
            <person name="Lam T.T."/>
            <person name="Chang Q.C."/>
            <person name="Ding S.J."/>
            <person name="Wang X.J."/>
            <person name="Zhu J.G."/>
            <person name="Ruan X.D."/>
            <person name="Zhao L."/>
            <person name="Wei J.T."/>
            <person name="Ye R.Z."/>
            <person name="Que T.C."/>
            <person name="Du C.H."/>
            <person name="Zhou Y.H."/>
            <person name="Cheng J.X."/>
            <person name="Dai P.F."/>
            <person name="Guo W.B."/>
            <person name="Han X.H."/>
            <person name="Huang E.J."/>
            <person name="Li L.F."/>
            <person name="Wei W."/>
            <person name="Gao Y.C."/>
            <person name="Liu J.Z."/>
            <person name="Shao H.Z."/>
            <person name="Wang X."/>
            <person name="Wang C.C."/>
            <person name="Yang T.C."/>
            <person name="Huo Q.B."/>
            <person name="Li W."/>
            <person name="Chen H.Y."/>
            <person name="Chen S.E."/>
            <person name="Zhou L.G."/>
            <person name="Ni X.B."/>
            <person name="Tian J.H."/>
            <person name="Sheng Y."/>
            <person name="Liu T."/>
            <person name="Pan Y.S."/>
            <person name="Xia L.Y."/>
            <person name="Li J."/>
            <person name="Zhao F."/>
            <person name="Cao W.C."/>
        </authorList>
    </citation>
    <scope>NUCLEOTIDE SEQUENCE [LARGE SCALE GENOMIC DNA]</scope>
    <source>
        <strain evidence="1">Iper-2018</strain>
    </source>
</reference>
<comment type="caution">
    <text evidence="1">The sequence shown here is derived from an EMBL/GenBank/DDBJ whole genome shotgun (WGS) entry which is preliminary data.</text>
</comment>
<evidence type="ECO:0000313" key="1">
    <source>
        <dbReference type="EMBL" id="KAG0423773.1"/>
    </source>
</evidence>